<dbReference type="Pfam" id="PF17668">
    <property type="entry name" value="Acetyltransf_17"/>
    <property type="match status" value="1"/>
</dbReference>
<keyword evidence="4" id="KW-1185">Reference proteome</keyword>
<dbReference type="Gene3D" id="3.30.1050.10">
    <property type="entry name" value="SCP2 sterol-binding domain"/>
    <property type="match status" value="1"/>
</dbReference>
<dbReference type="PANTHER" id="PTHR37817">
    <property type="entry name" value="N-ACETYLTRANSFERASE EIS"/>
    <property type="match status" value="1"/>
</dbReference>
<reference evidence="3 4" key="1">
    <citation type="submission" date="2019-10" db="EMBL/GenBank/DDBJ databases">
        <title>Thermopilla bonchosmolovskayae gen. nov., sp. nov., a moderately thermophilic Chloroflexi bacterium from a Chukotka hot spring (Arctic, Russia), representing a novel classis Thermopillaia, which include previously uncultivated lineage OLB14.</title>
        <authorList>
            <person name="Kochetkova T.V."/>
            <person name="Zayulina K.S."/>
            <person name="Zhigarkov V.S."/>
            <person name="Minaev N.V."/>
            <person name="Novikov A."/>
            <person name="Toshchakov S.V."/>
            <person name="Elcheninov A.G."/>
            <person name="Kublanov I.V."/>
        </authorList>
    </citation>
    <scope>NUCLEOTIDE SEQUENCE [LARGE SCALE GENOMIC DNA]</scope>
    <source>
        <strain evidence="3 4">3753O</strain>
    </source>
</reference>
<sequence length="476" mass="53146">MRLPRWRESSSRSPSGTPAPSAGAASATARHPPGRRASTSWRRAQPTRCESARRSPCSRSSRDRSCVYSRAMTIEIRPCADRDELRDYGRIVSYVFASEEGMDDELAATQPEWTVCAFVDGKMASTLGVWPFTVRLNGVPVPMGGVTAVGTLPNYRRRGLLRQTMRKALETMYERRQPLAILWASMAAIYQRFGYGLASTRVAYRFDPRLAALAERPQVPGQIELLNVEEAYPVIKPVFIEWATPRNLVIHRSAELWRVSTFRPPKKGLPVHVAVYRDADGTPRGYAVYTAQSVEHTPDEGEQELQVHELVALDATAWAALWEFLRAHDLARRVELRAVPPDDPAPLLLLEPRVLNRRTQDAIWMRVVDAARALEARPYGAAGRLTIALSSDDQCPWNTGTYELETDGPRAEVRRVHGPDADITLEPAALASLLAGQWSASFLARAGRLQADDDVKIRLADDLFRTAYEPFCPNGF</sequence>
<dbReference type="Proteomes" id="UP000326331">
    <property type="component" value="Chromosome"/>
</dbReference>
<evidence type="ECO:0000313" key="3">
    <source>
        <dbReference type="EMBL" id="QFG04170.1"/>
    </source>
</evidence>
<dbReference type="Pfam" id="PF13530">
    <property type="entry name" value="SCP2_2"/>
    <property type="match status" value="1"/>
</dbReference>
<feature type="region of interest" description="Disordered" evidence="1">
    <location>
        <begin position="1"/>
        <end position="61"/>
    </location>
</feature>
<dbReference type="PANTHER" id="PTHR37817:SF1">
    <property type="entry name" value="N-ACETYLTRANSFERASE EIS"/>
    <property type="match status" value="1"/>
</dbReference>
<dbReference type="EMBL" id="CP042829">
    <property type="protein sequence ID" value="QFG04170.1"/>
    <property type="molecule type" value="Genomic_DNA"/>
</dbReference>
<evidence type="ECO:0000259" key="2">
    <source>
        <dbReference type="PROSITE" id="PS51186"/>
    </source>
</evidence>
<dbReference type="SUPFAM" id="SSF55729">
    <property type="entry name" value="Acyl-CoA N-acyltransferases (Nat)"/>
    <property type="match status" value="1"/>
</dbReference>
<organism evidence="3 4">
    <name type="scientific">Tepidiforma bonchosmolovskayae</name>
    <dbReference type="NCBI Taxonomy" id="2601677"/>
    <lineage>
        <taxon>Bacteria</taxon>
        <taxon>Bacillati</taxon>
        <taxon>Chloroflexota</taxon>
        <taxon>Tepidiformia</taxon>
        <taxon>Tepidiformales</taxon>
        <taxon>Tepidiformaceae</taxon>
        <taxon>Tepidiforma</taxon>
    </lineage>
</organism>
<evidence type="ECO:0000256" key="1">
    <source>
        <dbReference type="SAM" id="MobiDB-lite"/>
    </source>
</evidence>
<dbReference type="Gene3D" id="3.40.630.30">
    <property type="match status" value="2"/>
</dbReference>
<dbReference type="InterPro" id="IPR025559">
    <property type="entry name" value="Eis_dom"/>
</dbReference>
<dbReference type="PROSITE" id="PS51186">
    <property type="entry name" value="GNAT"/>
    <property type="match status" value="1"/>
</dbReference>
<feature type="domain" description="N-acetyltransferase" evidence="2">
    <location>
        <begin position="74"/>
        <end position="220"/>
    </location>
</feature>
<dbReference type="SUPFAM" id="SSF55718">
    <property type="entry name" value="SCP-like"/>
    <property type="match status" value="1"/>
</dbReference>
<feature type="compositionally biased region" description="Low complexity" evidence="1">
    <location>
        <begin position="11"/>
        <end position="30"/>
    </location>
</feature>
<dbReference type="InterPro" id="IPR051554">
    <property type="entry name" value="Acetyltransferase_Eis"/>
</dbReference>
<evidence type="ECO:0000313" key="4">
    <source>
        <dbReference type="Proteomes" id="UP000326331"/>
    </source>
</evidence>
<accession>A0ABX6C547</accession>
<dbReference type="InterPro" id="IPR016181">
    <property type="entry name" value="Acyl_CoA_acyltransferase"/>
</dbReference>
<name>A0ABX6C547_9CHLR</name>
<dbReference type="InterPro" id="IPR041380">
    <property type="entry name" value="Acetyltransf_17"/>
</dbReference>
<proteinExistence type="predicted"/>
<dbReference type="Pfam" id="PF13527">
    <property type="entry name" value="Acetyltransf_9"/>
    <property type="match status" value="1"/>
</dbReference>
<protein>
    <submittedName>
        <fullName evidence="3">GNAT family N-acetyltransferase</fullName>
    </submittedName>
</protein>
<feature type="compositionally biased region" description="Basic and acidic residues" evidence="1">
    <location>
        <begin position="1"/>
        <end position="10"/>
    </location>
</feature>
<dbReference type="InterPro" id="IPR036527">
    <property type="entry name" value="SCP2_sterol-bd_dom_sf"/>
</dbReference>
<dbReference type="InterPro" id="IPR000182">
    <property type="entry name" value="GNAT_dom"/>
</dbReference>
<gene>
    <name evidence="3" type="ORF">Tbon_13105</name>
</gene>